<dbReference type="GO" id="GO:0046872">
    <property type="term" value="F:metal ion binding"/>
    <property type="evidence" value="ECO:0007669"/>
    <property type="project" value="UniProtKB-UniRule"/>
</dbReference>
<reference evidence="9 10" key="1">
    <citation type="journal article" date="2013" name="Int. J. Syst. Evol. Microbiol.">
        <title>Hoeflea suaedae sp. nov., an endophytic bacterium isolated from the root of the halophyte Suaeda maritima.</title>
        <authorList>
            <person name="Chung E.J."/>
            <person name="Park J.A."/>
            <person name="Pramanik P."/>
            <person name="Bibi F."/>
            <person name="Jeon C.O."/>
            <person name="Chung Y.R."/>
        </authorList>
    </citation>
    <scope>NUCLEOTIDE SEQUENCE [LARGE SCALE GENOMIC DNA]</scope>
    <source>
        <strain evidence="9 10">YC6898</strain>
    </source>
</reference>
<dbReference type="Gene3D" id="1.10.1370.40">
    <property type="match status" value="1"/>
</dbReference>
<accession>A0A4R5PL94</accession>
<comment type="cofactor">
    <cofactor evidence="7">
        <name>Zn(2+)</name>
        <dbReference type="ChEBI" id="CHEBI:29105"/>
    </cofactor>
    <text evidence="7">Binds 1 zinc ion.</text>
</comment>
<keyword evidence="2 7" id="KW-0645">Protease</keyword>
<dbReference type="SUPFAM" id="SSF55486">
    <property type="entry name" value="Metalloproteases ('zincins'), catalytic domain"/>
    <property type="match status" value="1"/>
</dbReference>
<dbReference type="InterPro" id="IPR045090">
    <property type="entry name" value="Pept_M3A_M3B"/>
</dbReference>
<protein>
    <submittedName>
        <fullName evidence="9">M3 family peptidase</fullName>
    </submittedName>
</protein>
<dbReference type="InterPro" id="IPR024079">
    <property type="entry name" value="MetalloPept_cat_dom_sf"/>
</dbReference>
<dbReference type="Proteomes" id="UP000295131">
    <property type="component" value="Unassembled WGS sequence"/>
</dbReference>
<evidence type="ECO:0000259" key="8">
    <source>
        <dbReference type="Pfam" id="PF01432"/>
    </source>
</evidence>
<dbReference type="GO" id="GO:0004180">
    <property type="term" value="F:carboxypeptidase activity"/>
    <property type="evidence" value="ECO:0007669"/>
    <property type="project" value="TreeGrafter"/>
</dbReference>
<dbReference type="CDD" id="cd06456">
    <property type="entry name" value="M3A_DCP"/>
    <property type="match status" value="1"/>
</dbReference>
<dbReference type="InterPro" id="IPR024077">
    <property type="entry name" value="Neurolysin/TOP_dom2"/>
</dbReference>
<evidence type="ECO:0000256" key="2">
    <source>
        <dbReference type="ARBA" id="ARBA00022670"/>
    </source>
</evidence>
<dbReference type="GO" id="GO:0005829">
    <property type="term" value="C:cytosol"/>
    <property type="evidence" value="ECO:0007669"/>
    <property type="project" value="UniProtKB-ARBA"/>
</dbReference>
<evidence type="ECO:0000313" key="10">
    <source>
        <dbReference type="Proteomes" id="UP000295131"/>
    </source>
</evidence>
<evidence type="ECO:0000256" key="6">
    <source>
        <dbReference type="ARBA" id="ARBA00023049"/>
    </source>
</evidence>
<evidence type="ECO:0000256" key="4">
    <source>
        <dbReference type="ARBA" id="ARBA00022801"/>
    </source>
</evidence>
<dbReference type="PANTHER" id="PTHR43660">
    <property type="entry name" value="DIPEPTIDYL CARBOXYPEPTIDASE"/>
    <property type="match status" value="1"/>
</dbReference>
<organism evidence="9 10">
    <name type="scientific">Pseudohoeflea suaedae</name>
    <dbReference type="NCBI Taxonomy" id="877384"/>
    <lineage>
        <taxon>Bacteria</taxon>
        <taxon>Pseudomonadati</taxon>
        <taxon>Pseudomonadota</taxon>
        <taxon>Alphaproteobacteria</taxon>
        <taxon>Hyphomicrobiales</taxon>
        <taxon>Rhizobiaceae</taxon>
        <taxon>Pseudohoeflea</taxon>
    </lineage>
</organism>
<comment type="similarity">
    <text evidence="1 7">Belongs to the peptidase M3 family.</text>
</comment>
<dbReference type="GO" id="GO:0006508">
    <property type="term" value="P:proteolysis"/>
    <property type="evidence" value="ECO:0007669"/>
    <property type="project" value="UniProtKB-KW"/>
</dbReference>
<dbReference type="AlphaFoldDB" id="A0A4R5PL94"/>
<dbReference type="OrthoDB" id="9773538at2"/>
<evidence type="ECO:0000256" key="3">
    <source>
        <dbReference type="ARBA" id="ARBA00022723"/>
    </source>
</evidence>
<dbReference type="InterPro" id="IPR001567">
    <property type="entry name" value="Pept_M3A_M3B_dom"/>
</dbReference>
<dbReference type="PANTHER" id="PTHR43660:SF1">
    <property type="entry name" value="DIPEPTIDYL CARBOXYPEPTIDASE"/>
    <property type="match status" value="1"/>
</dbReference>
<dbReference type="Pfam" id="PF01432">
    <property type="entry name" value="Peptidase_M3"/>
    <property type="match status" value="1"/>
</dbReference>
<keyword evidence="4 7" id="KW-0378">Hydrolase</keyword>
<evidence type="ECO:0000256" key="7">
    <source>
        <dbReference type="RuleBase" id="RU003435"/>
    </source>
</evidence>
<dbReference type="Gene3D" id="1.10.1370.10">
    <property type="entry name" value="Neurolysin, domain 3"/>
    <property type="match status" value="1"/>
</dbReference>
<evidence type="ECO:0000313" key="9">
    <source>
        <dbReference type="EMBL" id="TDH37693.1"/>
    </source>
</evidence>
<dbReference type="RefSeq" id="WP_133282531.1">
    <property type="nucleotide sequence ID" value="NZ_SMSI01000001.1"/>
</dbReference>
<keyword evidence="10" id="KW-1185">Reference proteome</keyword>
<dbReference type="EMBL" id="SMSI01000001">
    <property type="protein sequence ID" value="TDH37693.1"/>
    <property type="molecule type" value="Genomic_DNA"/>
</dbReference>
<proteinExistence type="inferred from homology"/>
<sequence>MTTHVNEALFTWTGPLGLPDFKAIADGDFAPAFDTALAAHAAEIEAIASREDAPTFDNTIVAMELAGEELSRVSAIFWNRAGTDTNDAIQALEREIAPKMSRHYSKIAMNKPLFARIDELYVRRAELGLSAEAGRLLEKLWKSFVKAGARLDDAGQARLAEIGERLAGLGAQFGQNVLADERDWMMLIDEGEELEGLPDYLRDAMAAIAADRGHEGRFAVTLSRSIIEPFLSLSSRRDLREKAFNAWIARGDNGGDTDNWAIISEVVKLRDEKAKLLGYGSYAAFKLDDTMAKTPEAVSDLLGGVWKRAIAKADEEREALSRLVAEDGANHPVAAWDWRYYADKLKARKFDFSDSELKPYLSLDRVMDACFDVAGRLFGISLEERADLSGPHPDARVFEVKDTSGERIAIFIADYFARPSKRSGAWMSGLQGQHKLETPDGRAGQKPIILNVMNFSKPAKGRPALLSLDDARTLFHEFGHALHGMLSNVTYPSLAGTSVSRDFVELPSQLYEHWLTVPEILSTHARHHATGEAMPRDLLDKVLSARTFNSGFATTEFTASALVDMAWHTGEADGAEPAAFEAAKLAELGMPDAMVMRHRSPHFLHVFSGEGYSAGYYSYMWSEVLDADAFAAFEETGDPFNAEMADRLKSNIYSAGNSRDPAELYTAFRGRMPTVEPMLAKKGLA</sequence>
<dbReference type="InterPro" id="IPR034005">
    <property type="entry name" value="M3A_DCP"/>
</dbReference>
<dbReference type="Gene3D" id="3.40.390.10">
    <property type="entry name" value="Collagenase (Catalytic Domain)"/>
    <property type="match status" value="1"/>
</dbReference>
<dbReference type="FunFam" id="3.40.390.10:FF:000009">
    <property type="entry name" value="Oligopeptidase A"/>
    <property type="match status" value="1"/>
</dbReference>
<keyword evidence="3 7" id="KW-0479">Metal-binding</keyword>
<comment type="caution">
    <text evidence="9">The sequence shown here is derived from an EMBL/GenBank/DDBJ whole genome shotgun (WGS) entry which is preliminary data.</text>
</comment>
<gene>
    <name evidence="9" type="ORF">E2A64_00670</name>
</gene>
<name>A0A4R5PL94_9HYPH</name>
<dbReference type="GO" id="GO:0004222">
    <property type="term" value="F:metalloendopeptidase activity"/>
    <property type="evidence" value="ECO:0007669"/>
    <property type="project" value="InterPro"/>
</dbReference>
<keyword evidence="5 7" id="KW-0862">Zinc</keyword>
<evidence type="ECO:0000256" key="5">
    <source>
        <dbReference type="ARBA" id="ARBA00022833"/>
    </source>
</evidence>
<feature type="domain" description="Peptidase M3A/M3B catalytic" evidence="8">
    <location>
        <begin position="233"/>
        <end position="683"/>
    </location>
</feature>
<evidence type="ECO:0000256" key="1">
    <source>
        <dbReference type="ARBA" id="ARBA00006040"/>
    </source>
</evidence>
<keyword evidence="6 7" id="KW-0482">Metalloprotease</keyword>